<evidence type="ECO:0000313" key="2">
    <source>
        <dbReference type="Proteomes" id="UP000244224"/>
    </source>
</evidence>
<organism evidence="1 2">
    <name type="scientific">Gemmobacter caeni</name>
    <dbReference type="NCBI Taxonomy" id="589035"/>
    <lineage>
        <taxon>Bacteria</taxon>
        <taxon>Pseudomonadati</taxon>
        <taxon>Pseudomonadota</taxon>
        <taxon>Alphaproteobacteria</taxon>
        <taxon>Rhodobacterales</taxon>
        <taxon>Paracoccaceae</taxon>
        <taxon>Gemmobacter</taxon>
    </lineage>
</organism>
<dbReference type="Proteomes" id="UP000244224">
    <property type="component" value="Unassembled WGS sequence"/>
</dbReference>
<accession>A0A2T6B8Q5</accession>
<dbReference type="EMBL" id="QBKP01000002">
    <property type="protein sequence ID" value="PTX52402.1"/>
    <property type="molecule type" value="Genomic_DNA"/>
</dbReference>
<dbReference type="AlphaFoldDB" id="A0A2T6B8Q5"/>
<comment type="caution">
    <text evidence="1">The sequence shown here is derived from an EMBL/GenBank/DDBJ whole genome shotgun (WGS) entry which is preliminary data.</text>
</comment>
<name>A0A2T6B8Q5_9RHOB</name>
<protein>
    <submittedName>
        <fullName evidence="1">Uncharacterized protein</fullName>
    </submittedName>
</protein>
<proteinExistence type="predicted"/>
<gene>
    <name evidence="1" type="ORF">C8N34_102181</name>
</gene>
<reference evidence="1 2" key="1">
    <citation type="submission" date="2018-04" db="EMBL/GenBank/DDBJ databases">
        <title>Genomic Encyclopedia of Archaeal and Bacterial Type Strains, Phase II (KMG-II): from individual species to whole genera.</title>
        <authorList>
            <person name="Goeker M."/>
        </authorList>
    </citation>
    <scope>NUCLEOTIDE SEQUENCE [LARGE SCALE GENOMIC DNA]</scope>
    <source>
        <strain evidence="1 2">DSM 21823</strain>
    </source>
</reference>
<evidence type="ECO:0000313" key="1">
    <source>
        <dbReference type="EMBL" id="PTX52402.1"/>
    </source>
</evidence>
<keyword evidence="2" id="KW-1185">Reference proteome</keyword>
<sequence>MGRYAQPTNVQEAVRMADRLAALLGRLGVPLSQARALDLIARICGLPDWDRMRTGLVRLEGAQVPIADHALTRLLRLDEERSEQTVRAVELVWFAHLTDPELADPGLPAARIWLRSAVEAAHAWARAYRTPLTPDHLAACLEAGTGAGYRSHRAWRTPLLPALLDLQAWALADRISAPWADRLAACLAAIPGYDSAIPLSGAPLPEAFRRAAGARMRLTMRPVRDLIDEVRMETGPDLLRIG</sequence>